<dbReference type="Gene3D" id="3.30.1380.10">
    <property type="match status" value="1"/>
</dbReference>
<dbReference type="GO" id="GO:0071555">
    <property type="term" value="P:cell wall organization"/>
    <property type="evidence" value="ECO:0007669"/>
    <property type="project" value="UniProtKB-KW"/>
</dbReference>
<dbReference type="AlphaFoldDB" id="A0A6S6SRN4"/>
<dbReference type="GO" id="GO:0006508">
    <property type="term" value="P:proteolysis"/>
    <property type="evidence" value="ECO:0007669"/>
    <property type="project" value="UniProtKB-KW"/>
</dbReference>
<comment type="catalytic activity">
    <reaction evidence="1">
        <text>D-alanyl-D-alanine + H2O = 2 D-alanine</text>
        <dbReference type="Rhea" id="RHEA:20661"/>
        <dbReference type="ChEBI" id="CHEBI:15377"/>
        <dbReference type="ChEBI" id="CHEBI:57416"/>
        <dbReference type="ChEBI" id="CHEBI:57822"/>
        <dbReference type="EC" id="3.4.13.22"/>
    </reaction>
</comment>
<dbReference type="SUPFAM" id="SSF55166">
    <property type="entry name" value="Hedgehog/DD-peptidase"/>
    <property type="match status" value="1"/>
</dbReference>
<keyword evidence="2" id="KW-0645">Protease</keyword>
<dbReference type="GO" id="GO:0008237">
    <property type="term" value="F:metallopeptidase activity"/>
    <property type="evidence" value="ECO:0007669"/>
    <property type="project" value="UniProtKB-KW"/>
</dbReference>
<dbReference type="InterPro" id="IPR000755">
    <property type="entry name" value="A_A_dipeptidase"/>
</dbReference>
<sequence length="32" mass="4180">LKYGFKDYDQEWWHFTLKNEPYKKTYFNFDVK</sequence>
<name>A0A6S6SRN4_9BACT</name>
<accession>A0A6S6SRN4</accession>
<evidence type="ECO:0000256" key="2">
    <source>
        <dbReference type="ARBA" id="ARBA00022670"/>
    </source>
</evidence>
<evidence type="ECO:0000256" key="7">
    <source>
        <dbReference type="ARBA" id="ARBA00023049"/>
    </source>
</evidence>
<evidence type="ECO:0000256" key="4">
    <source>
        <dbReference type="ARBA" id="ARBA00022801"/>
    </source>
</evidence>
<gene>
    <name evidence="9" type="ORF">HELGO_WM86238</name>
</gene>
<dbReference type="InterPro" id="IPR009045">
    <property type="entry name" value="Zn_M74/Hedgehog-like"/>
</dbReference>
<evidence type="ECO:0000256" key="5">
    <source>
        <dbReference type="ARBA" id="ARBA00022833"/>
    </source>
</evidence>
<evidence type="ECO:0008006" key="10">
    <source>
        <dbReference type="Google" id="ProtNLM"/>
    </source>
</evidence>
<keyword evidence="7" id="KW-0482">Metalloprotease</keyword>
<feature type="non-terminal residue" evidence="9">
    <location>
        <position position="1"/>
    </location>
</feature>
<dbReference type="GO" id="GO:0046872">
    <property type="term" value="F:metal ion binding"/>
    <property type="evidence" value="ECO:0007669"/>
    <property type="project" value="UniProtKB-KW"/>
</dbReference>
<protein>
    <recommendedName>
        <fullName evidence="10">D-Ala-D-Ala dipeptidase</fullName>
    </recommendedName>
</protein>
<evidence type="ECO:0000256" key="1">
    <source>
        <dbReference type="ARBA" id="ARBA00001362"/>
    </source>
</evidence>
<keyword evidence="8" id="KW-0961">Cell wall biogenesis/degradation</keyword>
<dbReference type="EMBL" id="CACVAS010000049">
    <property type="protein sequence ID" value="CAA6808330.1"/>
    <property type="molecule type" value="Genomic_DNA"/>
</dbReference>
<keyword evidence="5" id="KW-0862">Zinc</keyword>
<keyword evidence="3" id="KW-0479">Metal-binding</keyword>
<evidence type="ECO:0000313" key="9">
    <source>
        <dbReference type="EMBL" id="CAA6808330.1"/>
    </source>
</evidence>
<reference evidence="9" key="1">
    <citation type="submission" date="2020-01" db="EMBL/GenBank/DDBJ databases">
        <authorList>
            <person name="Meier V. D."/>
            <person name="Meier V D."/>
        </authorList>
    </citation>
    <scope>NUCLEOTIDE SEQUENCE</scope>
    <source>
        <strain evidence="9">HLG_WM_MAG_01</strain>
    </source>
</reference>
<evidence type="ECO:0000256" key="6">
    <source>
        <dbReference type="ARBA" id="ARBA00022997"/>
    </source>
</evidence>
<dbReference type="Pfam" id="PF01427">
    <property type="entry name" value="Peptidase_M15"/>
    <property type="match status" value="1"/>
</dbReference>
<keyword evidence="6" id="KW-0224">Dipeptidase</keyword>
<evidence type="ECO:0000256" key="8">
    <source>
        <dbReference type="ARBA" id="ARBA00023316"/>
    </source>
</evidence>
<keyword evidence="4" id="KW-0378">Hydrolase</keyword>
<proteinExistence type="predicted"/>
<organism evidence="9">
    <name type="scientific">uncultured Sulfurovum sp</name>
    <dbReference type="NCBI Taxonomy" id="269237"/>
    <lineage>
        <taxon>Bacteria</taxon>
        <taxon>Pseudomonadati</taxon>
        <taxon>Campylobacterota</taxon>
        <taxon>Epsilonproteobacteria</taxon>
        <taxon>Campylobacterales</taxon>
        <taxon>Sulfurovaceae</taxon>
        <taxon>Sulfurovum</taxon>
        <taxon>environmental samples</taxon>
    </lineage>
</organism>
<dbReference type="GO" id="GO:0160237">
    <property type="term" value="F:D-Ala-D-Ala dipeptidase activity"/>
    <property type="evidence" value="ECO:0007669"/>
    <property type="project" value="UniProtKB-EC"/>
</dbReference>
<evidence type="ECO:0000256" key="3">
    <source>
        <dbReference type="ARBA" id="ARBA00022723"/>
    </source>
</evidence>